<protein>
    <recommendedName>
        <fullName evidence="1">PB1-like domain-containing protein</fullName>
    </recommendedName>
</protein>
<dbReference type="InterPro" id="IPR058594">
    <property type="entry name" value="PB1-like_dom_pln"/>
</dbReference>
<dbReference type="EMBL" id="JASCZI010000202">
    <property type="protein sequence ID" value="MED6110000.1"/>
    <property type="molecule type" value="Genomic_DNA"/>
</dbReference>
<evidence type="ECO:0000259" key="1">
    <source>
        <dbReference type="Pfam" id="PF26130"/>
    </source>
</evidence>
<reference evidence="2 3" key="1">
    <citation type="journal article" date="2023" name="Plants (Basel)">
        <title>Bridging the Gap: Combining Genomics and Transcriptomics Approaches to Understand Stylosanthes scabra, an Orphan Legume from the Brazilian Caatinga.</title>
        <authorList>
            <person name="Ferreira-Neto J.R.C."/>
            <person name="da Silva M.D."/>
            <person name="Binneck E."/>
            <person name="de Melo N.F."/>
            <person name="da Silva R.H."/>
            <person name="de Melo A.L.T.M."/>
            <person name="Pandolfi V."/>
            <person name="Bustamante F.O."/>
            <person name="Brasileiro-Vidal A.C."/>
            <person name="Benko-Iseppon A.M."/>
        </authorList>
    </citation>
    <scope>NUCLEOTIDE SEQUENCE [LARGE SCALE GENOMIC DNA]</scope>
    <source>
        <tissue evidence="2">Leaves</tissue>
    </source>
</reference>
<accession>A0ABU6QEF6</accession>
<dbReference type="Pfam" id="PF26130">
    <property type="entry name" value="PB1-like"/>
    <property type="match status" value="1"/>
</dbReference>
<comment type="caution">
    <text evidence="2">The sequence shown here is derived from an EMBL/GenBank/DDBJ whole genome shotgun (WGS) entry which is preliminary data.</text>
</comment>
<organism evidence="2 3">
    <name type="scientific">Stylosanthes scabra</name>
    <dbReference type="NCBI Taxonomy" id="79078"/>
    <lineage>
        <taxon>Eukaryota</taxon>
        <taxon>Viridiplantae</taxon>
        <taxon>Streptophyta</taxon>
        <taxon>Embryophyta</taxon>
        <taxon>Tracheophyta</taxon>
        <taxon>Spermatophyta</taxon>
        <taxon>Magnoliopsida</taxon>
        <taxon>eudicotyledons</taxon>
        <taxon>Gunneridae</taxon>
        <taxon>Pentapetalae</taxon>
        <taxon>rosids</taxon>
        <taxon>fabids</taxon>
        <taxon>Fabales</taxon>
        <taxon>Fabaceae</taxon>
        <taxon>Papilionoideae</taxon>
        <taxon>50 kb inversion clade</taxon>
        <taxon>dalbergioids sensu lato</taxon>
        <taxon>Dalbergieae</taxon>
        <taxon>Pterocarpus clade</taxon>
        <taxon>Stylosanthes</taxon>
    </lineage>
</organism>
<sequence length="144" mass="16521">MEDVITFVYHHEGTLVTNDDGEVVYELGGITKQPNEEVDTLDVFAIRNFHKVIGYYQIAECHWLVPGRPLNQGLRVLDTDDELMEMCFFAERNGRRIHIYYEHGVSVLNPVEECPQLIEFPPSTVPVQVETPIPVTVEVEFESD</sequence>
<proteinExistence type="predicted"/>
<gene>
    <name evidence="2" type="ORF">PIB30_038810</name>
</gene>
<dbReference type="Proteomes" id="UP001341840">
    <property type="component" value="Unassembled WGS sequence"/>
</dbReference>
<evidence type="ECO:0000313" key="3">
    <source>
        <dbReference type="Proteomes" id="UP001341840"/>
    </source>
</evidence>
<evidence type="ECO:0000313" key="2">
    <source>
        <dbReference type="EMBL" id="MED6110000.1"/>
    </source>
</evidence>
<feature type="domain" description="PB1-like" evidence="1">
    <location>
        <begin position="1"/>
        <end position="103"/>
    </location>
</feature>
<name>A0ABU6QEF6_9FABA</name>
<keyword evidence="3" id="KW-1185">Reference proteome</keyword>
<feature type="non-terminal residue" evidence="2">
    <location>
        <position position="144"/>
    </location>
</feature>